<protein>
    <submittedName>
        <fullName evidence="1">Uncharacterized protein</fullName>
    </submittedName>
</protein>
<sequence length="105" mass="11659">MCHVPVIGDWVDFRLHSPLTFHESRRQSVAAVPGSVVKQLFAPMPCKIVTVQRKTAEMAKEGDVVIVIESMKMEINMSISATGKMKMYVESGEAVEEGTIFCEVE</sequence>
<proteinExistence type="predicted"/>
<gene>
    <name evidence="1" type="ORF">LTR37_001667</name>
</gene>
<name>A0ACC3NUS5_9PEZI</name>
<dbReference type="EMBL" id="JAUTXU010000009">
    <property type="protein sequence ID" value="KAK3723415.1"/>
    <property type="molecule type" value="Genomic_DNA"/>
</dbReference>
<evidence type="ECO:0000313" key="2">
    <source>
        <dbReference type="Proteomes" id="UP001281147"/>
    </source>
</evidence>
<accession>A0ACC3NUS5</accession>
<keyword evidence="2" id="KW-1185">Reference proteome</keyword>
<evidence type="ECO:0000313" key="1">
    <source>
        <dbReference type="EMBL" id="KAK3723415.1"/>
    </source>
</evidence>
<comment type="caution">
    <text evidence="1">The sequence shown here is derived from an EMBL/GenBank/DDBJ whole genome shotgun (WGS) entry which is preliminary data.</text>
</comment>
<dbReference type="Proteomes" id="UP001281147">
    <property type="component" value="Unassembled WGS sequence"/>
</dbReference>
<reference evidence="1" key="1">
    <citation type="submission" date="2023-07" db="EMBL/GenBank/DDBJ databases">
        <title>Black Yeasts Isolated from many extreme environments.</title>
        <authorList>
            <person name="Coleine C."/>
            <person name="Stajich J.E."/>
            <person name="Selbmann L."/>
        </authorList>
    </citation>
    <scope>NUCLEOTIDE SEQUENCE</scope>
    <source>
        <strain evidence="1">CCFEE 5714</strain>
    </source>
</reference>
<organism evidence="1 2">
    <name type="scientific">Vermiconidia calcicola</name>
    <dbReference type="NCBI Taxonomy" id="1690605"/>
    <lineage>
        <taxon>Eukaryota</taxon>
        <taxon>Fungi</taxon>
        <taxon>Dikarya</taxon>
        <taxon>Ascomycota</taxon>
        <taxon>Pezizomycotina</taxon>
        <taxon>Dothideomycetes</taxon>
        <taxon>Dothideomycetidae</taxon>
        <taxon>Mycosphaerellales</taxon>
        <taxon>Extremaceae</taxon>
        <taxon>Vermiconidia</taxon>
    </lineage>
</organism>